<dbReference type="EMBL" id="FNNC01000005">
    <property type="protein sequence ID" value="SDW78338.1"/>
    <property type="molecule type" value="Genomic_DNA"/>
</dbReference>
<reference evidence="2 3" key="1">
    <citation type="submission" date="2016-10" db="EMBL/GenBank/DDBJ databases">
        <authorList>
            <person name="de Groot N.N."/>
        </authorList>
    </citation>
    <scope>NUCLEOTIDE SEQUENCE [LARGE SCALE GENOMIC DNA]</scope>
    <source>
        <strain evidence="2 3">DSM 23126</strain>
    </source>
</reference>
<feature type="domain" description="Macro" evidence="1">
    <location>
        <begin position="1"/>
        <end position="176"/>
    </location>
</feature>
<dbReference type="RefSeq" id="WP_091615325.1">
    <property type="nucleotide sequence ID" value="NZ_FNNC01000005.1"/>
</dbReference>
<protein>
    <submittedName>
        <fullName evidence="2">O-acetyl-ADP-ribose deacetylase (Regulator of RNase III), contains Macro domain</fullName>
    </submittedName>
</protein>
<name>A0A1H2WCU1_9BACI</name>
<accession>A0A1H2WCU1</accession>
<dbReference type="PANTHER" id="PTHR11106:SF27">
    <property type="entry name" value="MACRO DOMAIN-CONTAINING PROTEIN"/>
    <property type="match status" value="1"/>
</dbReference>
<dbReference type="InterPro" id="IPR043472">
    <property type="entry name" value="Macro_dom-like"/>
</dbReference>
<dbReference type="Pfam" id="PF01661">
    <property type="entry name" value="Macro"/>
    <property type="match status" value="1"/>
</dbReference>
<keyword evidence="3" id="KW-1185">Reference proteome</keyword>
<dbReference type="AlphaFoldDB" id="A0A1H2WCU1"/>
<proteinExistence type="predicted"/>
<dbReference type="PROSITE" id="PS51154">
    <property type="entry name" value="MACRO"/>
    <property type="match status" value="1"/>
</dbReference>
<dbReference type="PANTHER" id="PTHR11106">
    <property type="entry name" value="GANGLIOSIDE INDUCED DIFFERENTIATION ASSOCIATED PROTEIN 2-RELATED"/>
    <property type="match status" value="1"/>
</dbReference>
<organism evidence="2 3">
    <name type="scientific">Marinococcus luteus</name>
    <dbReference type="NCBI Taxonomy" id="1122204"/>
    <lineage>
        <taxon>Bacteria</taxon>
        <taxon>Bacillati</taxon>
        <taxon>Bacillota</taxon>
        <taxon>Bacilli</taxon>
        <taxon>Bacillales</taxon>
        <taxon>Bacillaceae</taxon>
        <taxon>Marinococcus</taxon>
    </lineage>
</organism>
<dbReference type="Proteomes" id="UP000199488">
    <property type="component" value="Unassembled WGS sequence"/>
</dbReference>
<evidence type="ECO:0000259" key="1">
    <source>
        <dbReference type="PROSITE" id="PS51154"/>
    </source>
</evidence>
<evidence type="ECO:0000313" key="3">
    <source>
        <dbReference type="Proteomes" id="UP000199488"/>
    </source>
</evidence>
<dbReference type="SMART" id="SM00506">
    <property type="entry name" value="A1pp"/>
    <property type="match status" value="1"/>
</dbReference>
<dbReference type="STRING" id="1122204.SAMN05421781_2368"/>
<evidence type="ECO:0000313" key="2">
    <source>
        <dbReference type="EMBL" id="SDW78338.1"/>
    </source>
</evidence>
<dbReference type="InterPro" id="IPR002589">
    <property type="entry name" value="Macro_dom"/>
</dbReference>
<dbReference type="Gene3D" id="3.40.220.10">
    <property type="entry name" value="Leucine Aminopeptidase, subunit E, domain 1"/>
    <property type="match status" value="1"/>
</dbReference>
<gene>
    <name evidence="2" type="ORF">SAMN05421781_2368</name>
</gene>
<dbReference type="SUPFAM" id="SSF52949">
    <property type="entry name" value="Macro domain-like"/>
    <property type="match status" value="1"/>
</dbReference>
<dbReference type="OrthoDB" id="6194521at2"/>
<sequence length="178" mass="19085">MQTEYQGITIESVKGDITKQDDLEAVVNAANAQLLIGGGVAGAIHRAAGPELEEVCKPLAPISPGEAVITEGLQMPNDYIIHCLGPVYGVDKPSDELLRACYLNALQLAEDKGITSIGFPALSTGAFGYPLEQALVDFMPAFLDQLSHAASIQHIRFVLFSDKDAASYEKYIQQAVSY</sequence>